<evidence type="ECO:0000313" key="2">
    <source>
        <dbReference type="EMBL" id="GAA0854650.1"/>
    </source>
</evidence>
<organism evidence="2 3">
    <name type="scientific">Aliiglaciecola litoralis</name>
    <dbReference type="NCBI Taxonomy" id="582857"/>
    <lineage>
        <taxon>Bacteria</taxon>
        <taxon>Pseudomonadati</taxon>
        <taxon>Pseudomonadota</taxon>
        <taxon>Gammaproteobacteria</taxon>
        <taxon>Alteromonadales</taxon>
        <taxon>Alteromonadaceae</taxon>
        <taxon>Aliiglaciecola</taxon>
    </lineage>
</organism>
<protein>
    <recommendedName>
        <fullName evidence="1">JmjC domain-containing protein</fullName>
    </recommendedName>
</protein>
<sequence length="290" mass="33636">MKLEIDRIAYSEFDFDTYFNEYIVPKKPVIVEGVFTFDSDKVTPEYVKENFSNESKKELGWFDSDLVDNEIIAIPDFVKKILAREEYAVRKSPMRVFMQPQGHITLPHYDGNSLHGLNQQVIGEKRWILTSPKTPLPCMPFMYAGLVGRDFVYAPEKYDFYDFISKPGDVVSIPPYWFHEVHSLGKVNCNANWVFTPKKPDESTGLGKREVEIVKLRKTWPFVNKAFFPDEFSNYGGQGEELIKTYSENVGMTRMVGRFVKELAAFPKTILMAKQLRSRADEFKKNNFNV</sequence>
<gene>
    <name evidence="2" type="ORF">GCM10009114_11280</name>
</gene>
<dbReference type="PANTHER" id="PTHR12461">
    <property type="entry name" value="HYPOXIA-INDUCIBLE FACTOR 1 ALPHA INHIBITOR-RELATED"/>
    <property type="match status" value="1"/>
</dbReference>
<accession>A0ABN1LFB8</accession>
<reference evidence="2 3" key="1">
    <citation type="journal article" date="2019" name="Int. J. Syst. Evol. Microbiol.">
        <title>The Global Catalogue of Microorganisms (GCM) 10K type strain sequencing project: providing services to taxonomists for standard genome sequencing and annotation.</title>
        <authorList>
            <consortium name="The Broad Institute Genomics Platform"/>
            <consortium name="The Broad Institute Genome Sequencing Center for Infectious Disease"/>
            <person name="Wu L."/>
            <person name="Ma J."/>
        </authorList>
    </citation>
    <scope>NUCLEOTIDE SEQUENCE [LARGE SCALE GENOMIC DNA]</scope>
    <source>
        <strain evidence="2 3">JCM 15896</strain>
    </source>
</reference>
<dbReference type="Pfam" id="PF13621">
    <property type="entry name" value="Cupin_8"/>
    <property type="match status" value="1"/>
</dbReference>
<dbReference type="Gene3D" id="2.60.120.650">
    <property type="entry name" value="Cupin"/>
    <property type="match status" value="1"/>
</dbReference>
<dbReference type="SMART" id="SM00558">
    <property type="entry name" value="JmjC"/>
    <property type="match status" value="1"/>
</dbReference>
<dbReference type="RefSeq" id="WP_343857407.1">
    <property type="nucleotide sequence ID" value="NZ_BAAAFD010000002.1"/>
</dbReference>
<name>A0ABN1LFB8_9ALTE</name>
<dbReference type="PANTHER" id="PTHR12461:SF105">
    <property type="entry name" value="HYPOXIA-INDUCIBLE FACTOR 1-ALPHA INHIBITOR"/>
    <property type="match status" value="1"/>
</dbReference>
<proteinExistence type="predicted"/>
<comment type="caution">
    <text evidence="2">The sequence shown here is derived from an EMBL/GenBank/DDBJ whole genome shotgun (WGS) entry which is preliminary data.</text>
</comment>
<dbReference type="Proteomes" id="UP001500359">
    <property type="component" value="Unassembled WGS sequence"/>
</dbReference>
<dbReference type="InterPro" id="IPR003347">
    <property type="entry name" value="JmjC_dom"/>
</dbReference>
<feature type="domain" description="JmjC" evidence="1">
    <location>
        <begin position="63"/>
        <end position="212"/>
    </location>
</feature>
<evidence type="ECO:0000313" key="3">
    <source>
        <dbReference type="Proteomes" id="UP001500359"/>
    </source>
</evidence>
<evidence type="ECO:0000259" key="1">
    <source>
        <dbReference type="PROSITE" id="PS51184"/>
    </source>
</evidence>
<dbReference type="SUPFAM" id="SSF51197">
    <property type="entry name" value="Clavaminate synthase-like"/>
    <property type="match status" value="1"/>
</dbReference>
<dbReference type="EMBL" id="BAAAFD010000002">
    <property type="protein sequence ID" value="GAA0854650.1"/>
    <property type="molecule type" value="Genomic_DNA"/>
</dbReference>
<dbReference type="PROSITE" id="PS51184">
    <property type="entry name" value="JMJC"/>
    <property type="match status" value="1"/>
</dbReference>
<dbReference type="InterPro" id="IPR041667">
    <property type="entry name" value="Cupin_8"/>
</dbReference>
<keyword evidence="3" id="KW-1185">Reference proteome</keyword>